<name>A0ACB9EYI5_CICIN</name>
<comment type="caution">
    <text evidence="1">The sequence shown here is derived from an EMBL/GenBank/DDBJ whole genome shotgun (WGS) entry which is preliminary data.</text>
</comment>
<organism evidence="1 2">
    <name type="scientific">Cichorium intybus</name>
    <name type="common">Chicory</name>
    <dbReference type="NCBI Taxonomy" id="13427"/>
    <lineage>
        <taxon>Eukaryota</taxon>
        <taxon>Viridiplantae</taxon>
        <taxon>Streptophyta</taxon>
        <taxon>Embryophyta</taxon>
        <taxon>Tracheophyta</taxon>
        <taxon>Spermatophyta</taxon>
        <taxon>Magnoliopsida</taxon>
        <taxon>eudicotyledons</taxon>
        <taxon>Gunneridae</taxon>
        <taxon>Pentapetalae</taxon>
        <taxon>asterids</taxon>
        <taxon>campanulids</taxon>
        <taxon>Asterales</taxon>
        <taxon>Asteraceae</taxon>
        <taxon>Cichorioideae</taxon>
        <taxon>Cichorieae</taxon>
        <taxon>Cichoriinae</taxon>
        <taxon>Cichorium</taxon>
    </lineage>
</organism>
<reference evidence="2" key="1">
    <citation type="journal article" date="2022" name="Mol. Ecol. Resour.">
        <title>The genomes of chicory, endive, great burdock and yacon provide insights into Asteraceae palaeo-polyploidization history and plant inulin production.</title>
        <authorList>
            <person name="Fan W."/>
            <person name="Wang S."/>
            <person name="Wang H."/>
            <person name="Wang A."/>
            <person name="Jiang F."/>
            <person name="Liu H."/>
            <person name="Zhao H."/>
            <person name="Xu D."/>
            <person name="Zhang Y."/>
        </authorList>
    </citation>
    <scope>NUCLEOTIDE SEQUENCE [LARGE SCALE GENOMIC DNA]</scope>
    <source>
        <strain evidence="2">cv. Punajuju</strain>
    </source>
</reference>
<protein>
    <submittedName>
        <fullName evidence="1">Uncharacterized protein</fullName>
    </submittedName>
</protein>
<dbReference type="Proteomes" id="UP001055811">
    <property type="component" value="Linkage Group LG03"/>
</dbReference>
<reference evidence="1 2" key="2">
    <citation type="journal article" date="2022" name="Mol. Ecol. Resour.">
        <title>The genomes of chicory, endive, great burdock and yacon provide insights into Asteraceae paleo-polyploidization history and plant inulin production.</title>
        <authorList>
            <person name="Fan W."/>
            <person name="Wang S."/>
            <person name="Wang H."/>
            <person name="Wang A."/>
            <person name="Jiang F."/>
            <person name="Liu H."/>
            <person name="Zhao H."/>
            <person name="Xu D."/>
            <person name="Zhang Y."/>
        </authorList>
    </citation>
    <scope>NUCLEOTIDE SEQUENCE [LARGE SCALE GENOMIC DNA]</scope>
    <source>
        <strain evidence="2">cv. Punajuju</strain>
        <tissue evidence="1">Leaves</tissue>
    </source>
</reference>
<dbReference type="EMBL" id="CM042011">
    <property type="protein sequence ID" value="KAI3763638.1"/>
    <property type="molecule type" value="Genomic_DNA"/>
</dbReference>
<proteinExistence type="predicted"/>
<accession>A0ACB9EYI5</accession>
<evidence type="ECO:0000313" key="1">
    <source>
        <dbReference type="EMBL" id="KAI3763638.1"/>
    </source>
</evidence>
<keyword evidence="2" id="KW-1185">Reference proteome</keyword>
<sequence>MVVFERVREETYTGDVDEYVFRLIFELVAEEDGIRIGQSFTITREDMDTVDRLEAMGFDRMLVWMAFFASEKNEELAANYLRNMGD</sequence>
<evidence type="ECO:0000313" key="2">
    <source>
        <dbReference type="Proteomes" id="UP001055811"/>
    </source>
</evidence>
<gene>
    <name evidence="1" type="ORF">L2E82_13631</name>
</gene>